<reference evidence="4" key="1">
    <citation type="journal article" date="2015" name="J. Biotechnol.">
        <title>The structure of the Cyberlindnera jadinii genome and its relation to Candida utilis analyzed by the occurrence of single nucleotide polymorphisms.</title>
        <authorList>
            <person name="Rupp O."/>
            <person name="Brinkrolf K."/>
            <person name="Buerth C."/>
            <person name="Kunigo M."/>
            <person name="Schneider J."/>
            <person name="Jaenicke S."/>
            <person name="Goesmann A."/>
            <person name="Puehler A."/>
            <person name="Jaeger K.-E."/>
            <person name="Ernst J.F."/>
        </authorList>
    </citation>
    <scope>NUCLEOTIDE SEQUENCE [LARGE SCALE GENOMIC DNA]</scope>
    <source>
        <strain evidence="4">ATCC 18201 / CBS 1600 / BCRC 20928 / JCM 3617 / NBRC 0987 / NRRL Y-1542</strain>
    </source>
</reference>
<evidence type="ECO:0000256" key="2">
    <source>
        <dbReference type="SAM" id="Coils"/>
    </source>
</evidence>
<protein>
    <submittedName>
        <fullName evidence="3">Uncharacterized protein</fullName>
    </submittedName>
</protein>
<gene>
    <name evidence="3" type="ORF">BN1211_3629</name>
</gene>
<feature type="coiled-coil region" evidence="2">
    <location>
        <begin position="45"/>
        <end position="97"/>
    </location>
</feature>
<comment type="similarity">
    <text evidence="1">Belongs to the BLOC1S2 family.</text>
</comment>
<sequence length="98" mass="11364">MMSETYKLLDSALESARAVYEHDTEVTVKQLETIRQVNTATTLNYIKKEEALKRVTRKADSIEAKKLRQLEQQLSSVESHLSSIEQLVDELEDHTKDW</sequence>
<evidence type="ECO:0000256" key="1">
    <source>
        <dbReference type="ARBA" id="ARBA00008468"/>
    </source>
</evidence>
<dbReference type="Pfam" id="PF10046">
    <property type="entry name" value="BLOC1_2"/>
    <property type="match status" value="1"/>
</dbReference>
<organism evidence="3 4">
    <name type="scientific">Cyberlindnera jadinii (strain ATCC 18201 / CBS 1600 / BCRC 20928 / JCM 3617 / NBRC 0987 / NRRL Y-1542)</name>
    <name type="common">Torula yeast</name>
    <name type="synonym">Candida utilis</name>
    <dbReference type="NCBI Taxonomy" id="983966"/>
    <lineage>
        <taxon>Eukaryota</taxon>
        <taxon>Fungi</taxon>
        <taxon>Dikarya</taxon>
        <taxon>Ascomycota</taxon>
        <taxon>Saccharomycotina</taxon>
        <taxon>Saccharomycetes</taxon>
        <taxon>Phaffomycetales</taxon>
        <taxon>Phaffomycetaceae</taxon>
        <taxon>Cyberlindnera</taxon>
    </lineage>
</organism>
<dbReference type="InterPro" id="IPR019269">
    <property type="entry name" value="BLOC1_su2"/>
</dbReference>
<evidence type="ECO:0000313" key="4">
    <source>
        <dbReference type="Proteomes" id="UP000038830"/>
    </source>
</evidence>
<keyword evidence="2" id="KW-0175">Coiled coil</keyword>
<evidence type="ECO:0000313" key="3">
    <source>
        <dbReference type="EMBL" id="CEP23114.1"/>
    </source>
</evidence>
<dbReference type="EMBL" id="CDQK01000004">
    <property type="protein sequence ID" value="CEP23114.1"/>
    <property type="molecule type" value="Genomic_DNA"/>
</dbReference>
<proteinExistence type="inferred from homology"/>
<dbReference type="Proteomes" id="UP000038830">
    <property type="component" value="Unassembled WGS sequence"/>
</dbReference>
<name>A0A0H5CEV2_CYBJN</name>
<dbReference type="AlphaFoldDB" id="A0A0H5CEV2"/>
<accession>A0A0H5CEV2</accession>